<dbReference type="InterPro" id="IPR050570">
    <property type="entry name" value="Cell_wall_metabolism_enzyme"/>
</dbReference>
<feature type="coiled-coil region" evidence="1">
    <location>
        <begin position="27"/>
        <end position="103"/>
    </location>
</feature>
<feature type="compositionally biased region" description="Basic and acidic residues" evidence="2">
    <location>
        <begin position="271"/>
        <end position="287"/>
    </location>
</feature>
<dbReference type="GO" id="GO:0004222">
    <property type="term" value="F:metalloendopeptidase activity"/>
    <property type="evidence" value="ECO:0007669"/>
    <property type="project" value="TreeGrafter"/>
</dbReference>
<evidence type="ECO:0000259" key="3">
    <source>
        <dbReference type="Pfam" id="PF01551"/>
    </source>
</evidence>
<dbReference type="PANTHER" id="PTHR21666:SF270">
    <property type="entry name" value="MUREIN HYDROLASE ACTIVATOR ENVC"/>
    <property type="match status" value="1"/>
</dbReference>
<dbReference type="AlphaFoldDB" id="A0A953N8X0"/>
<dbReference type="Proteomes" id="UP000739565">
    <property type="component" value="Unassembled WGS sequence"/>
</dbReference>
<dbReference type="Gene3D" id="2.70.70.10">
    <property type="entry name" value="Glucose Permease (Domain IIA)"/>
    <property type="match status" value="1"/>
</dbReference>
<evidence type="ECO:0000313" key="4">
    <source>
        <dbReference type="EMBL" id="MBZ1349808.1"/>
    </source>
</evidence>
<sequence>MAVCLGLSLCGGAGTSFANPDDIAARQSQAQRQREDLRGRIQSVQKELDAREADRKEAADALKVSETAISQTSRRIAELAAELKKAQSELTELQRQITRQQRTLSVRRDELSDQLRRQYSSGLSPWSALLSGDDPQELGRNLAYLDYVSKARADTVTALKQDIERLAQLEARADIRQKDVARLVSETAQQKDALEAQKKERATVLARIEGQMQAQRTESARLGQDEKRLSGLITDLEGQLKAAQQAAAEAERRALEARKIELARKEKAQREAEEARRVAEADKRRQAAEQTTQAEGTTQADSDTASLAAGKGLSKSVRWPIRGTIMARFGTDRPEGGVWRGILVRADSGAAVQVVGNGTVVYSNWLRGFGNLLIVDHGQEYLSVYAYNQSLLKQVGDAVRAGDTVALAGSTGGQVDSALYFEIRHRGVAVDPIAYLAR</sequence>
<keyword evidence="1" id="KW-0175">Coiled coil</keyword>
<reference evidence="4" key="1">
    <citation type="submission" date="2021-07" db="EMBL/GenBank/DDBJ databases">
        <title>New genus and species of the family Alcaligenaceae.</title>
        <authorList>
            <person name="Hahn M.W."/>
        </authorList>
    </citation>
    <scope>NUCLEOTIDE SEQUENCE</scope>
    <source>
        <strain evidence="4">LF4-65</strain>
    </source>
</reference>
<organism evidence="4 5">
    <name type="scientific">Zwartia hollandica</name>
    <dbReference type="NCBI Taxonomy" id="324606"/>
    <lineage>
        <taxon>Bacteria</taxon>
        <taxon>Pseudomonadati</taxon>
        <taxon>Pseudomonadota</taxon>
        <taxon>Betaproteobacteria</taxon>
        <taxon>Burkholderiales</taxon>
        <taxon>Alcaligenaceae</taxon>
        <taxon>Zwartia</taxon>
    </lineage>
</organism>
<gene>
    <name evidence="4" type="ORF">KZZ10_04045</name>
</gene>
<evidence type="ECO:0000256" key="1">
    <source>
        <dbReference type="SAM" id="Coils"/>
    </source>
</evidence>
<accession>A0A953N8X0</accession>
<evidence type="ECO:0000313" key="5">
    <source>
        <dbReference type="Proteomes" id="UP000739565"/>
    </source>
</evidence>
<dbReference type="FunFam" id="2.70.70.10:FF:000003">
    <property type="entry name" value="Murein hydrolase activator EnvC"/>
    <property type="match status" value="1"/>
</dbReference>
<keyword evidence="5" id="KW-1185">Reference proteome</keyword>
<proteinExistence type="predicted"/>
<feature type="domain" description="M23ase beta-sheet core" evidence="3">
    <location>
        <begin position="339"/>
        <end position="432"/>
    </location>
</feature>
<evidence type="ECO:0000256" key="2">
    <source>
        <dbReference type="SAM" id="MobiDB-lite"/>
    </source>
</evidence>
<dbReference type="CDD" id="cd12797">
    <property type="entry name" value="M23_peptidase"/>
    <property type="match status" value="1"/>
</dbReference>
<feature type="region of interest" description="Disordered" evidence="2">
    <location>
        <begin position="271"/>
        <end position="307"/>
    </location>
</feature>
<dbReference type="InterPro" id="IPR011055">
    <property type="entry name" value="Dup_hybrid_motif"/>
</dbReference>
<name>A0A953N8X0_9BURK</name>
<comment type="caution">
    <text evidence="4">The sequence shown here is derived from an EMBL/GenBank/DDBJ whole genome shotgun (WGS) entry which is preliminary data.</text>
</comment>
<feature type="compositionally biased region" description="Low complexity" evidence="2">
    <location>
        <begin position="288"/>
        <end position="300"/>
    </location>
</feature>
<dbReference type="EMBL" id="JAHXRI010000006">
    <property type="protein sequence ID" value="MBZ1349808.1"/>
    <property type="molecule type" value="Genomic_DNA"/>
</dbReference>
<dbReference type="Pfam" id="PF01551">
    <property type="entry name" value="Peptidase_M23"/>
    <property type="match status" value="1"/>
</dbReference>
<dbReference type="SUPFAM" id="SSF51261">
    <property type="entry name" value="Duplicated hybrid motif"/>
    <property type="match status" value="1"/>
</dbReference>
<dbReference type="Gene3D" id="6.10.250.3150">
    <property type="match status" value="1"/>
</dbReference>
<protein>
    <submittedName>
        <fullName evidence="4">Peptidoglycan DD-metalloendopeptidase family protein</fullName>
    </submittedName>
</protein>
<dbReference type="InterPro" id="IPR016047">
    <property type="entry name" value="M23ase_b-sheet_dom"/>
</dbReference>
<dbReference type="PANTHER" id="PTHR21666">
    <property type="entry name" value="PEPTIDASE-RELATED"/>
    <property type="match status" value="1"/>
</dbReference>